<dbReference type="EMBL" id="LAZR01000251">
    <property type="protein sequence ID" value="KKN79205.1"/>
    <property type="molecule type" value="Genomic_DNA"/>
</dbReference>
<name>A0A0F9TD58_9ZZZZ</name>
<proteinExistence type="predicted"/>
<comment type="caution">
    <text evidence="1">The sequence shown here is derived from an EMBL/GenBank/DDBJ whole genome shotgun (WGS) entry which is preliminary data.</text>
</comment>
<accession>A0A0F9TD58</accession>
<protein>
    <submittedName>
        <fullName evidence="1">Uncharacterized protein</fullName>
    </submittedName>
</protein>
<gene>
    <name evidence="1" type="ORF">LCGC14_0342220</name>
</gene>
<reference evidence="1" key="1">
    <citation type="journal article" date="2015" name="Nature">
        <title>Complex archaea that bridge the gap between prokaryotes and eukaryotes.</title>
        <authorList>
            <person name="Spang A."/>
            <person name="Saw J.H."/>
            <person name="Jorgensen S.L."/>
            <person name="Zaremba-Niedzwiedzka K."/>
            <person name="Martijn J."/>
            <person name="Lind A.E."/>
            <person name="van Eijk R."/>
            <person name="Schleper C."/>
            <person name="Guy L."/>
            <person name="Ettema T.J."/>
        </authorList>
    </citation>
    <scope>NUCLEOTIDE SEQUENCE</scope>
</reference>
<organism evidence="1">
    <name type="scientific">marine sediment metagenome</name>
    <dbReference type="NCBI Taxonomy" id="412755"/>
    <lineage>
        <taxon>unclassified sequences</taxon>
        <taxon>metagenomes</taxon>
        <taxon>ecological metagenomes</taxon>
    </lineage>
</organism>
<evidence type="ECO:0000313" key="1">
    <source>
        <dbReference type="EMBL" id="KKN79205.1"/>
    </source>
</evidence>
<sequence length="56" mass="6363">MEVIAIKEKIKSEVHKRILGSCHVPILSLKMAGEVRRELRGLDPAIMIAIKRKLRS</sequence>
<dbReference type="AlphaFoldDB" id="A0A0F9TD58"/>